<evidence type="ECO:0000256" key="1">
    <source>
        <dbReference type="ARBA" id="ARBA00004651"/>
    </source>
</evidence>
<keyword evidence="9 12" id="KW-1133">Transmembrane helix</keyword>
<dbReference type="AlphaFoldDB" id="A0A429ZSW7"/>
<dbReference type="GO" id="GO:1902600">
    <property type="term" value="P:proton transmembrane transport"/>
    <property type="evidence" value="ECO:0007669"/>
    <property type="project" value="UniProtKB-KW"/>
</dbReference>
<reference evidence="15 16" key="1">
    <citation type="submission" date="2017-05" db="EMBL/GenBank/DDBJ databases">
        <title>Vagococcus spp. assemblies.</title>
        <authorList>
            <person name="Gulvik C.A."/>
        </authorList>
    </citation>
    <scope>NUCLEOTIDE SEQUENCE [LARGE SCALE GENOMIC DNA]</scope>
    <source>
        <strain evidence="15 16">NCFB 2777</strain>
    </source>
</reference>
<keyword evidence="16" id="KW-1185">Reference proteome</keyword>
<dbReference type="InterPro" id="IPR047055">
    <property type="entry name" value="MotA-like"/>
</dbReference>
<comment type="similarity">
    <text evidence="2">Belongs to the MotA family.</text>
</comment>
<feature type="domain" description="Motility protein A N-terminal" evidence="14">
    <location>
        <begin position="6"/>
        <end position="93"/>
    </location>
</feature>
<accession>A0A429ZSW7</accession>
<dbReference type="Proteomes" id="UP000287239">
    <property type="component" value="Unassembled WGS sequence"/>
</dbReference>
<keyword evidence="15" id="KW-0282">Flagellum</keyword>
<dbReference type="GO" id="GO:0006935">
    <property type="term" value="P:chemotaxis"/>
    <property type="evidence" value="ECO:0007669"/>
    <property type="project" value="UniProtKB-KW"/>
</dbReference>
<feature type="transmembrane region" description="Helical" evidence="12">
    <location>
        <begin position="179"/>
        <end position="201"/>
    </location>
</feature>
<name>A0A429ZSW7_9ENTE</name>
<comment type="subcellular location">
    <subcellularLocation>
        <location evidence="1">Cell membrane</location>
        <topology evidence="1">Multi-pass membrane protein</topology>
    </subcellularLocation>
</comment>
<sequence>MDIFLILGIVLGFISVIVGMIVKGANALVLLNPAAAIIIGLGTLAALINSFPSSDIKRLPKIFSVLIKNNKQNSADETIKTIMSLAQKARQEGVLALETTVDNLEDPFLKNGMEMVVDGVDANQIQDILENEIISLEERHRVASGMFKTAGSSAPTLGVLGAVIGLIGALGNLNDVDALGHMISAAFVATLYGIFFGYVLLIPFGSRLNRKSETEVANMTIVIEGVLAIQAGQSPSTIERKLLGMLDPKERKNIATKN</sequence>
<evidence type="ECO:0000256" key="3">
    <source>
        <dbReference type="ARBA" id="ARBA00022448"/>
    </source>
</evidence>
<dbReference type="PROSITE" id="PS01307">
    <property type="entry name" value="MOTA"/>
    <property type="match status" value="1"/>
</dbReference>
<protein>
    <submittedName>
        <fullName evidence="15">Flagellar motor protein MotA</fullName>
    </submittedName>
</protein>
<dbReference type="InterPro" id="IPR000540">
    <property type="entry name" value="Flag_MotA_CS"/>
</dbReference>
<comment type="caution">
    <text evidence="15">The sequence shown here is derived from an EMBL/GenBank/DDBJ whole genome shotgun (WGS) entry which is preliminary data.</text>
</comment>
<keyword evidence="5" id="KW-0145">Chemotaxis</keyword>
<evidence type="ECO:0000256" key="2">
    <source>
        <dbReference type="ARBA" id="ARBA00008038"/>
    </source>
</evidence>
<feature type="domain" description="MotA/TolQ/ExbB proton channel" evidence="13">
    <location>
        <begin position="102"/>
        <end position="219"/>
    </location>
</feature>
<dbReference type="OrthoDB" id="9806929at2"/>
<keyword evidence="4" id="KW-1003">Cell membrane</keyword>
<gene>
    <name evidence="15" type="ORF">CBF35_04390</name>
</gene>
<dbReference type="RefSeq" id="WP_126778776.1">
    <property type="nucleotide sequence ID" value="NZ_CAUQJP010000072.1"/>
</dbReference>
<feature type="transmembrane region" description="Helical" evidence="12">
    <location>
        <begin position="29"/>
        <end position="51"/>
    </location>
</feature>
<dbReference type="GO" id="GO:0071978">
    <property type="term" value="P:bacterial-type flagellum-dependent swarming motility"/>
    <property type="evidence" value="ECO:0007669"/>
    <property type="project" value="InterPro"/>
</dbReference>
<evidence type="ECO:0000256" key="11">
    <source>
        <dbReference type="ARBA" id="ARBA00023136"/>
    </source>
</evidence>
<evidence type="ECO:0000259" key="14">
    <source>
        <dbReference type="Pfam" id="PF20560"/>
    </source>
</evidence>
<evidence type="ECO:0000256" key="4">
    <source>
        <dbReference type="ARBA" id="ARBA00022475"/>
    </source>
</evidence>
<keyword evidence="7" id="KW-0283">Flagellar rotation</keyword>
<evidence type="ECO:0000256" key="9">
    <source>
        <dbReference type="ARBA" id="ARBA00022989"/>
    </source>
</evidence>
<evidence type="ECO:0000313" key="16">
    <source>
        <dbReference type="Proteomes" id="UP000287239"/>
    </source>
</evidence>
<organism evidence="15 16">
    <name type="scientific">Vagococcus salmoninarum</name>
    <dbReference type="NCBI Taxonomy" id="2739"/>
    <lineage>
        <taxon>Bacteria</taxon>
        <taxon>Bacillati</taxon>
        <taxon>Bacillota</taxon>
        <taxon>Bacilli</taxon>
        <taxon>Lactobacillales</taxon>
        <taxon>Enterococcaceae</taxon>
        <taxon>Vagococcus</taxon>
    </lineage>
</organism>
<evidence type="ECO:0000256" key="7">
    <source>
        <dbReference type="ARBA" id="ARBA00022779"/>
    </source>
</evidence>
<evidence type="ECO:0000259" key="13">
    <source>
        <dbReference type="Pfam" id="PF01618"/>
    </source>
</evidence>
<feature type="transmembrane region" description="Helical" evidence="12">
    <location>
        <begin position="154"/>
        <end position="173"/>
    </location>
</feature>
<evidence type="ECO:0000256" key="12">
    <source>
        <dbReference type="SAM" id="Phobius"/>
    </source>
</evidence>
<dbReference type="GeneID" id="98567598"/>
<dbReference type="PANTHER" id="PTHR30433:SF3">
    <property type="entry name" value="MOTILITY PROTEIN A"/>
    <property type="match status" value="1"/>
</dbReference>
<evidence type="ECO:0000256" key="8">
    <source>
        <dbReference type="ARBA" id="ARBA00022781"/>
    </source>
</evidence>
<keyword evidence="10" id="KW-0406">Ion transport</keyword>
<keyword evidence="15" id="KW-0969">Cilium</keyword>
<keyword evidence="15" id="KW-0966">Cell projection</keyword>
<dbReference type="EMBL" id="NGJU01000005">
    <property type="protein sequence ID" value="RST96817.1"/>
    <property type="molecule type" value="Genomic_DNA"/>
</dbReference>
<evidence type="ECO:0000256" key="6">
    <source>
        <dbReference type="ARBA" id="ARBA00022692"/>
    </source>
</evidence>
<keyword evidence="11 12" id="KW-0472">Membrane</keyword>
<dbReference type="GO" id="GO:0005886">
    <property type="term" value="C:plasma membrane"/>
    <property type="evidence" value="ECO:0007669"/>
    <property type="project" value="UniProtKB-SubCell"/>
</dbReference>
<proteinExistence type="inferred from homology"/>
<evidence type="ECO:0000256" key="10">
    <source>
        <dbReference type="ARBA" id="ARBA00023065"/>
    </source>
</evidence>
<evidence type="ECO:0000313" key="15">
    <source>
        <dbReference type="EMBL" id="RST96817.1"/>
    </source>
</evidence>
<dbReference type="InterPro" id="IPR046786">
    <property type="entry name" value="MotA_N"/>
</dbReference>
<keyword evidence="3" id="KW-0813">Transport</keyword>
<keyword evidence="8" id="KW-0375">Hydrogen ion transport</keyword>
<dbReference type="InterPro" id="IPR002898">
    <property type="entry name" value="MotA_ExbB_proton_chnl"/>
</dbReference>
<evidence type="ECO:0000256" key="5">
    <source>
        <dbReference type="ARBA" id="ARBA00022500"/>
    </source>
</evidence>
<dbReference type="Pfam" id="PF01618">
    <property type="entry name" value="MotA_ExbB"/>
    <property type="match status" value="1"/>
</dbReference>
<keyword evidence="6 12" id="KW-0812">Transmembrane</keyword>
<dbReference type="PANTHER" id="PTHR30433">
    <property type="entry name" value="CHEMOTAXIS PROTEIN MOTA"/>
    <property type="match status" value="1"/>
</dbReference>
<dbReference type="Pfam" id="PF20560">
    <property type="entry name" value="MotA_N"/>
    <property type="match status" value="1"/>
</dbReference>
<dbReference type="NCBIfam" id="NF005997">
    <property type="entry name" value="PRK08124.1"/>
    <property type="match status" value="1"/>
</dbReference>